<dbReference type="AlphaFoldDB" id="A0A0G0BR70"/>
<dbReference type="PATRIC" id="fig|1618761.3.peg.577"/>
<evidence type="ECO:0000313" key="3">
    <source>
        <dbReference type="Proteomes" id="UP000034952"/>
    </source>
</evidence>
<comment type="caution">
    <text evidence="2">The sequence shown here is derived from an EMBL/GenBank/DDBJ whole genome shotgun (WGS) entry which is preliminary data.</text>
</comment>
<dbReference type="CDD" id="cd02440">
    <property type="entry name" value="AdoMet_MTases"/>
    <property type="match status" value="1"/>
</dbReference>
<sequence>MIQSKEELEDWYNCDDPWKYDNDPHDIKRKEIFFSELPVKNFINVLDIGCGNGFITNDLPGKSIIGVDYSTKAIEQAKSKCKKNIKFIQASIFDLNQVFDKKFDLIVITGVLYPQYIGNAENLIYALIDNLLEDNGYLVSVHIDDWYKSRFPYLLIKDYNYEYRNYNHKLEIYIK</sequence>
<dbReference type="Pfam" id="PF13847">
    <property type="entry name" value="Methyltransf_31"/>
    <property type="match status" value="1"/>
</dbReference>
<evidence type="ECO:0000259" key="1">
    <source>
        <dbReference type="Pfam" id="PF13847"/>
    </source>
</evidence>
<dbReference type="InterPro" id="IPR029063">
    <property type="entry name" value="SAM-dependent_MTases_sf"/>
</dbReference>
<proteinExistence type="predicted"/>
<reference evidence="2 3" key="1">
    <citation type="journal article" date="2015" name="Nature">
        <title>rRNA introns, odd ribosomes, and small enigmatic genomes across a large radiation of phyla.</title>
        <authorList>
            <person name="Brown C.T."/>
            <person name="Hug L.A."/>
            <person name="Thomas B.C."/>
            <person name="Sharon I."/>
            <person name="Castelle C.J."/>
            <person name="Singh A."/>
            <person name="Wilkins M.J."/>
            <person name="Williams K.H."/>
            <person name="Banfield J.F."/>
        </authorList>
    </citation>
    <scope>NUCLEOTIDE SEQUENCE [LARGE SCALE GENOMIC DNA]</scope>
</reference>
<gene>
    <name evidence="2" type="ORF">UR64_C0012G0008</name>
</gene>
<organism evidence="2 3">
    <name type="scientific">Candidatus Nomurabacteria bacterium GW2011_GWE1_35_16</name>
    <dbReference type="NCBI Taxonomy" id="1618761"/>
    <lineage>
        <taxon>Bacteria</taxon>
        <taxon>Candidatus Nomuraibacteriota</taxon>
    </lineage>
</organism>
<feature type="domain" description="Methyltransferase" evidence="1">
    <location>
        <begin position="43"/>
        <end position="149"/>
    </location>
</feature>
<keyword evidence="2" id="KW-0489">Methyltransferase</keyword>
<protein>
    <submittedName>
        <fullName evidence="2">Methyltransferase type 11</fullName>
    </submittedName>
</protein>
<dbReference type="PANTHER" id="PTHR43861">
    <property type="entry name" value="TRANS-ACONITATE 2-METHYLTRANSFERASE-RELATED"/>
    <property type="match status" value="1"/>
</dbReference>
<dbReference type="EMBL" id="LBPY01000012">
    <property type="protein sequence ID" value="KKP66111.1"/>
    <property type="molecule type" value="Genomic_DNA"/>
</dbReference>
<dbReference type="Proteomes" id="UP000034952">
    <property type="component" value="Unassembled WGS sequence"/>
</dbReference>
<dbReference type="GO" id="GO:0032259">
    <property type="term" value="P:methylation"/>
    <property type="evidence" value="ECO:0007669"/>
    <property type="project" value="UniProtKB-KW"/>
</dbReference>
<name>A0A0G0BR70_9BACT</name>
<evidence type="ECO:0000313" key="2">
    <source>
        <dbReference type="EMBL" id="KKP66111.1"/>
    </source>
</evidence>
<dbReference type="GO" id="GO:0008168">
    <property type="term" value="F:methyltransferase activity"/>
    <property type="evidence" value="ECO:0007669"/>
    <property type="project" value="UniProtKB-KW"/>
</dbReference>
<dbReference type="InterPro" id="IPR025714">
    <property type="entry name" value="Methyltranfer_dom"/>
</dbReference>
<dbReference type="Gene3D" id="3.40.50.150">
    <property type="entry name" value="Vaccinia Virus protein VP39"/>
    <property type="match status" value="1"/>
</dbReference>
<keyword evidence="2" id="KW-0808">Transferase</keyword>
<accession>A0A0G0BR70</accession>
<dbReference type="SUPFAM" id="SSF53335">
    <property type="entry name" value="S-adenosyl-L-methionine-dependent methyltransferases"/>
    <property type="match status" value="1"/>
</dbReference>